<keyword evidence="8 9" id="KW-0472">Membrane</keyword>
<evidence type="ECO:0000256" key="3">
    <source>
        <dbReference type="ARBA" id="ARBA00005227"/>
    </source>
</evidence>
<keyword evidence="12" id="KW-1185">Reference proteome</keyword>
<dbReference type="PANTHER" id="PTHR10766">
    <property type="entry name" value="TRANSMEMBRANE 9 SUPERFAMILY PROTEIN"/>
    <property type="match status" value="1"/>
</dbReference>
<feature type="signal peptide" evidence="9">
    <location>
        <begin position="1"/>
        <end position="24"/>
    </location>
</feature>
<evidence type="ECO:0000256" key="1">
    <source>
        <dbReference type="ARBA" id="ARBA00004141"/>
    </source>
</evidence>
<organism evidence="11 12">
    <name type="scientific">Talaromyces rugulosus</name>
    <name type="common">Penicillium rugulosum</name>
    <dbReference type="NCBI Taxonomy" id="121627"/>
    <lineage>
        <taxon>Eukaryota</taxon>
        <taxon>Fungi</taxon>
        <taxon>Dikarya</taxon>
        <taxon>Ascomycota</taxon>
        <taxon>Pezizomycotina</taxon>
        <taxon>Eurotiomycetes</taxon>
        <taxon>Eurotiomycetidae</taxon>
        <taxon>Eurotiales</taxon>
        <taxon>Trichocomaceae</taxon>
        <taxon>Talaromyces</taxon>
        <taxon>Talaromyces sect. Islandici</taxon>
    </lineage>
</organism>
<gene>
    <name evidence="11" type="ORF">TRUGW13939_06613</name>
</gene>
<keyword evidence="4 9" id="KW-0812">Transmembrane</keyword>
<dbReference type="AlphaFoldDB" id="A0A7H8QZD5"/>
<dbReference type="PANTHER" id="PTHR10766:SF55">
    <property type="entry name" value="TRANSMEMBRANE 9 SUPERFAMILY MEMBER 4"/>
    <property type="match status" value="1"/>
</dbReference>
<comment type="similarity">
    <text evidence="3 9">Belongs to the nonaspanin (TM9SF) (TC 9.A.2) family.</text>
</comment>
<evidence type="ECO:0000256" key="8">
    <source>
        <dbReference type="ARBA" id="ARBA00023136"/>
    </source>
</evidence>
<evidence type="ECO:0000256" key="7">
    <source>
        <dbReference type="ARBA" id="ARBA00023034"/>
    </source>
</evidence>
<feature type="transmembrane region" description="Helical" evidence="9">
    <location>
        <begin position="565"/>
        <end position="590"/>
    </location>
</feature>
<feature type="transmembrane region" description="Helical" evidence="9">
    <location>
        <begin position="675"/>
        <end position="704"/>
    </location>
</feature>
<comment type="subcellular location">
    <subcellularLocation>
        <location evidence="2">Golgi apparatus</location>
    </subcellularLocation>
    <subcellularLocation>
        <location evidence="1">Membrane</location>
        <topology evidence="1">Multi-pass membrane protein</topology>
    </subcellularLocation>
</comment>
<evidence type="ECO:0000256" key="6">
    <source>
        <dbReference type="ARBA" id="ARBA00022989"/>
    </source>
</evidence>
<accession>A0A7H8QZD5</accession>
<evidence type="ECO:0000256" key="2">
    <source>
        <dbReference type="ARBA" id="ARBA00004555"/>
    </source>
</evidence>
<feature type="transmembrane region" description="Helical" evidence="9">
    <location>
        <begin position="602"/>
        <end position="627"/>
    </location>
</feature>
<feature type="compositionally biased region" description="Basic and acidic residues" evidence="10">
    <location>
        <begin position="342"/>
        <end position="367"/>
    </location>
</feature>
<dbReference type="GO" id="GO:0072657">
    <property type="term" value="P:protein localization to membrane"/>
    <property type="evidence" value="ECO:0007669"/>
    <property type="project" value="TreeGrafter"/>
</dbReference>
<feature type="transmembrane region" description="Helical" evidence="9">
    <location>
        <begin position="486"/>
        <end position="506"/>
    </location>
</feature>
<dbReference type="Proteomes" id="UP000509510">
    <property type="component" value="Chromosome III"/>
</dbReference>
<dbReference type="GO" id="GO:0005794">
    <property type="term" value="C:Golgi apparatus"/>
    <property type="evidence" value="ECO:0007669"/>
    <property type="project" value="UniProtKB-SubCell"/>
</dbReference>
<proteinExistence type="inferred from homology"/>
<reference evidence="12" key="1">
    <citation type="submission" date="2020-06" db="EMBL/GenBank/DDBJ databases">
        <title>A chromosome-scale genome assembly of Talaromyces rugulosus W13939.</title>
        <authorList>
            <person name="Wang B."/>
            <person name="Guo L."/>
            <person name="Ye K."/>
            <person name="Wang L."/>
        </authorList>
    </citation>
    <scope>NUCLEOTIDE SEQUENCE [LARGE SCALE GENOMIC DNA]</scope>
    <source>
        <strain evidence="12">W13939</strain>
    </source>
</reference>
<feature type="region of interest" description="Disordered" evidence="10">
    <location>
        <begin position="342"/>
        <end position="388"/>
    </location>
</feature>
<evidence type="ECO:0000313" key="12">
    <source>
        <dbReference type="Proteomes" id="UP000509510"/>
    </source>
</evidence>
<dbReference type="InterPro" id="IPR004240">
    <property type="entry name" value="EMP70"/>
</dbReference>
<dbReference type="KEGG" id="trg:TRUGW13939_06613"/>
<dbReference type="RefSeq" id="XP_035345657.1">
    <property type="nucleotide sequence ID" value="XM_035489764.1"/>
</dbReference>
<evidence type="ECO:0000256" key="9">
    <source>
        <dbReference type="RuleBase" id="RU363079"/>
    </source>
</evidence>
<feature type="transmembrane region" description="Helical" evidence="9">
    <location>
        <begin position="518"/>
        <end position="544"/>
    </location>
</feature>
<protein>
    <recommendedName>
        <fullName evidence="9">Transmembrane 9 superfamily member</fullName>
    </recommendedName>
</protein>
<evidence type="ECO:0000256" key="5">
    <source>
        <dbReference type="ARBA" id="ARBA00022729"/>
    </source>
</evidence>
<feature type="transmembrane region" description="Helical" evidence="9">
    <location>
        <begin position="445"/>
        <end position="465"/>
    </location>
</feature>
<dbReference type="Pfam" id="PF02990">
    <property type="entry name" value="EMP70"/>
    <property type="match status" value="1"/>
</dbReference>
<keyword evidence="6 9" id="KW-1133">Transmembrane helix</keyword>
<evidence type="ECO:0000313" key="11">
    <source>
        <dbReference type="EMBL" id="QKX59479.1"/>
    </source>
</evidence>
<feature type="transmembrane region" description="Helical" evidence="9">
    <location>
        <begin position="310"/>
        <end position="332"/>
    </location>
</feature>
<dbReference type="GeneID" id="55994108"/>
<feature type="transmembrane region" description="Helical" evidence="9">
    <location>
        <begin position="639"/>
        <end position="663"/>
    </location>
</feature>
<sequence length="714" mass="79978">MAYIMHARNWSLTVLVFFASVCQSFYIPGYSVTSYQDKEPIPLLVNKVFSDHTQLQYAYFDLPFVCPPTGQTHGGSAFGSGHSISLNLGEILRGDRIMTSDFELVMGQDVGCRTLCSQEVDRKGVKWGRELIKDGYVVEWIVDNLPAATSFVTVDRSRKYYSSGFKLGYLDYFPADGSSRYYIHNHFNIIIRWRKASGRAGDQGKRVIVGFEVYPKSIGPDDRDEEGCPNNVHEDHSHLELFIKPNNTQLEQMYSDSSYIPQRGDDAEDGATLDIPYTYSVYFREENSVEWSNRWDLFFTDQVDSSMTHWLAIVNSLTISGLLGVTVIVIWSRTIQGDIKGRGDGILEEGKTKPRSKKPSETREKSSGEGLLEQPTDGHAEADSPSDDELEDVAGWKLVHADVFRLPAHSGFLAPLVGSGTQLIFVAAGLLVLSSIGILNPSFRGGFVTVGVGLFVFAGLFSGYFSGRLYKTLGGQHWKKNTILTASLFPGLTFCLVLFLNLFVWTQASSTALPFGTLVGLVALWLLVQVPLVYAGSWFGFVRAEPWQHPTKTASIARQIPAQPWYLRGVNGILLSGLIPFAVLFIELLFVFKNLWQDKSGYYYVFGFLSVVSTILIVTVSEVTIIATYSQLCAENYHWWWRSFLTGGSSSVWIFAYCIWYYMYKLHITGFVSSLLFFSYSFLACAVYALLTGTVGFLTAYAFIRRIYSAVKID</sequence>
<evidence type="ECO:0000256" key="4">
    <source>
        <dbReference type="ARBA" id="ARBA00022692"/>
    </source>
</evidence>
<dbReference type="OrthoDB" id="1666796at2759"/>
<feature type="chain" id="PRO_5029037050" description="Transmembrane 9 superfamily member" evidence="9">
    <location>
        <begin position="25"/>
        <end position="714"/>
    </location>
</feature>
<keyword evidence="7" id="KW-0333">Golgi apparatus</keyword>
<evidence type="ECO:0000256" key="10">
    <source>
        <dbReference type="SAM" id="MobiDB-lite"/>
    </source>
</evidence>
<keyword evidence="5 9" id="KW-0732">Signal</keyword>
<feature type="transmembrane region" description="Helical" evidence="9">
    <location>
        <begin position="412"/>
        <end position="439"/>
    </location>
</feature>
<dbReference type="EMBL" id="CP055900">
    <property type="protein sequence ID" value="QKX59479.1"/>
    <property type="molecule type" value="Genomic_DNA"/>
</dbReference>
<dbReference type="GO" id="GO:0016020">
    <property type="term" value="C:membrane"/>
    <property type="evidence" value="ECO:0007669"/>
    <property type="project" value="UniProtKB-SubCell"/>
</dbReference>
<name>A0A7H8QZD5_TALRU</name>